<dbReference type="RefSeq" id="WP_214439502.1">
    <property type="nucleotide sequence ID" value="NZ_JAECZB010000026.1"/>
</dbReference>
<evidence type="ECO:0000313" key="3">
    <source>
        <dbReference type="EMBL" id="MBH8553213.1"/>
    </source>
</evidence>
<dbReference type="InterPro" id="IPR051405">
    <property type="entry name" value="phD/YefM_antitoxin"/>
</dbReference>
<dbReference type="Gene3D" id="1.10.1220.170">
    <property type="match status" value="1"/>
</dbReference>
<dbReference type="InterPro" id="IPR006442">
    <property type="entry name" value="Antitoxin_Phd/YefM"/>
</dbReference>
<gene>
    <name evidence="3" type="ORF">I8751_12695</name>
</gene>
<dbReference type="Proteomes" id="UP000599391">
    <property type="component" value="Unassembled WGS sequence"/>
</dbReference>
<dbReference type="Pfam" id="PF02604">
    <property type="entry name" value="PhdYeFM_antitox"/>
    <property type="match status" value="1"/>
</dbReference>
<name>A0A8J7HE36_9CYAN</name>
<dbReference type="EMBL" id="JAECZB010000026">
    <property type="protein sequence ID" value="MBH8553213.1"/>
    <property type="molecule type" value="Genomic_DNA"/>
</dbReference>
<protein>
    <recommendedName>
        <fullName evidence="2">Antitoxin</fullName>
    </recommendedName>
</protein>
<reference evidence="3 4" key="1">
    <citation type="journal article" date="2021" name="Int. J. Syst. Evol. Microbiol.">
        <title>Amazonocrinis nigriterrae gen. nov., sp. nov., Atlanticothrix silvestris gen. nov., sp. nov. and Dendronalium phyllosphericum gen. nov., sp. nov., nostocacean cyanobacteria from Brazilian environments.</title>
        <authorList>
            <person name="Alvarenga D.O."/>
            <person name="Andreote A.P.D."/>
            <person name="Branco L.H.Z."/>
            <person name="Delbaje E."/>
            <person name="Cruz R.B."/>
            <person name="Varani A.M."/>
            <person name="Fiore M.F."/>
        </authorList>
    </citation>
    <scope>NUCLEOTIDE SEQUENCE [LARGE SCALE GENOMIC DNA]</scope>
    <source>
        <strain evidence="3 4">CENA357</strain>
    </source>
</reference>
<evidence type="ECO:0000256" key="1">
    <source>
        <dbReference type="ARBA" id="ARBA00009981"/>
    </source>
</evidence>
<dbReference type="SUPFAM" id="SSF143120">
    <property type="entry name" value="YefM-like"/>
    <property type="match status" value="1"/>
</dbReference>
<dbReference type="Gene3D" id="3.40.1620.10">
    <property type="entry name" value="YefM-like domain"/>
    <property type="match status" value="1"/>
</dbReference>
<evidence type="ECO:0000313" key="4">
    <source>
        <dbReference type="Proteomes" id="UP000599391"/>
    </source>
</evidence>
<dbReference type="AlphaFoldDB" id="A0A8J7HE36"/>
<dbReference type="PANTHER" id="PTHR33713:SF6">
    <property type="entry name" value="ANTITOXIN YEFM"/>
    <property type="match status" value="1"/>
</dbReference>
<evidence type="ECO:0000256" key="2">
    <source>
        <dbReference type="RuleBase" id="RU362080"/>
    </source>
</evidence>
<comment type="function">
    <text evidence="2">Antitoxin component of a type II toxin-antitoxin (TA) system.</text>
</comment>
<accession>A0A8J7HE36</accession>
<comment type="similarity">
    <text evidence="1 2">Belongs to the phD/YefM antitoxin family.</text>
</comment>
<keyword evidence="4" id="KW-1185">Reference proteome</keyword>
<proteinExistence type="inferred from homology"/>
<organism evidence="3 4">
    <name type="scientific">Atlanticothrix silvestris CENA357</name>
    <dbReference type="NCBI Taxonomy" id="1725252"/>
    <lineage>
        <taxon>Bacteria</taxon>
        <taxon>Bacillati</taxon>
        <taxon>Cyanobacteriota</taxon>
        <taxon>Cyanophyceae</taxon>
        <taxon>Nostocales</taxon>
        <taxon>Nodulariaceae</taxon>
        <taxon>Atlanticothrix</taxon>
        <taxon>Atlanticothrix silvestris</taxon>
    </lineage>
</organism>
<sequence>MPIQTNYTEACKNFGKIYDEAIKSREPIVINREGAESVSVIPTAELNSILETAYLFQSPENAARILDALQRVKAKTNKAQTIEELRKKFGLYTLA</sequence>
<comment type="caution">
    <text evidence="3">The sequence shown here is derived from an EMBL/GenBank/DDBJ whole genome shotgun (WGS) entry which is preliminary data.</text>
</comment>
<dbReference type="PANTHER" id="PTHR33713">
    <property type="entry name" value="ANTITOXIN YAFN-RELATED"/>
    <property type="match status" value="1"/>
</dbReference>
<dbReference type="InterPro" id="IPR036165">
    <property type="entry name" value="YefM-like_sf"/>
</dbReference>